<accession>A0ACC1RML9</accession>
<sequence>MRPHRGGHPLSPRHRYHEGATRGFPQDFPDAEQENNGHIQSWLDELSPQDEATGQRDDFYENPDRCDSTIWHPHNLPDAIHIPNSRRASQRRSSPVDRDCPIPTSPERCDNDSYSALRDGDSLDMGFDKENRKRPWSHGCQDSREVAFEDLTFERRPRRKTHSDRYDSKKRNHHEKSTKKHQLRSSRDVMNNFVSSAVSQEHGRISVSYLHSQGGQARRILTLMSLVETKSRNRNFHERSNFKPDPKFPDLTFNDMSFMRKQRGQRDEQPGRKHHGIGSSSHQANVSDNFRYHRDPSGDDKPRSTHDTIPSRNTDREGSQNRAGDSSSLPPQDHVSSTKQDTVGHRSETPKSVFEALLDTGVFEGTKIPANEIRNRKEQPKVTGTPGPVDSSTTHAPARTRYEDKGVMVSPGIDASQKPDANISSNIENHRPEDASGNISPSKQVSNSEQQPELQLFSHKSNQTDVSPECNSPSHTAVGEPEIGNGRHSRPECSNPTPPKGSMQVPKPHKRRISVSVTSEGGHHYIRCTNLGRDPGSGLNLGPWEDHIPVLSWEQDTKRQPQGDWQFRQDRTTPSPHFISQYPNPSSFGARPTPAPASRVPPTISEPWGSHIIYHGPRVGEEDARMSGGNTREESMKEFIERIEAEVMMKWNEPQHATNDTRVDGSGDVSEQHAAVSEKEDTPSQSDNFERPRTARPNRNDMWSRAQQRQPEHGKSQPLFSSWENESDMTRPRSTMPTIEEDNDSADDEAEMLAFWKPNRF</sequence>
<evidence type="ECO:0000313" key="2">
    <source>
        <dbReference type="Proteomes" id="UP001148629"/>
    </source>
</evidence>
<dbReference type="EMBL" id="JANRMS010002425">
    <property type="protein sequence ID" value="KAJ3522546.1"/>
    <property type="molecule type" value="Genomic_DNA"/>
</dbReference>
<keyword evidence="2" id="KW-1185">Reference proteome</keyword>
<protein>
    <submittedName>
        <fullName evidence="1">Uncharacterized protein</fullName>
    </submittedName>
</protein>
<proteinExistence type="predicted"/>
<dbReference type="Proteomes" id="UP001148629">
    <property type="component" value="Unassembled WGS sequence"/>
</dbReference>
<reference evidence="1" key="1">
    <citation type="submission" date="2022-08" db="EMBL/GenBank/DDBJ databases">
        <title>Genome Sequence of Fusarium decemcellulare.</title>
        <authorList>
            <person name="Buettner E."/>
        </authorList>
    </citation>
    <scope>NUCLEOTIDE SEQUENCE</scope>
    <source>
        <strain evidence="1">Babe19</strain>
    </source>
</reference>
<name>A0ACC1RML9_9HYPO</name>
<gene>
    <name evidence="1" type="ORF">NM208_g12810</name>
</gene>
<comment type="caution">
    <text evidence="1">The sequence shown here is derived from an EMBL/GenBank/DDBJ whole genome shotgun (WGS) entry which is preliminary data.</text>
</comment>
<organism evidence="1 2">
    <name type="scientific">Fusarium decemcellulare</name>
    <dbReference type="NCBI Taxonomy" id="57161"/>
    <lineage>
        <taxon>Eukaryota</taxon>
        <taxon>Fungi</taxon>
        <taxon>Dikarya</taxon>
        <taxon>Ascomycota</taxon>
        <taxon>Pezizomycotina</taxon>
        <taxon>Sordariomycetes</taxon>
        <taxon>Hypocreomycetidae</taxon>
        <taxon>Hypocreales</taxon>
        <taxon>Nectriaceae</taxon>
        <taxon>Fusarium</taxon>
        <taxon>Fusarium decemcellulare species complex</taxon>
    </lineage>
</organism>
<evidence type="ECO:0000313" key="1">
    <source>
        <dbReference type="EMBL" id="KAJ3522546.1"/>
    </source>
</evidence>